<reference evidence="2" key="1">
    <citation type="submission" date="2022-03" db="EMBL/GenBank/DDBJ databases">
        <title>Streptomyces 7R015 and 7R016 isolated from Barleria lupulina in Thailand.</title>
        <authorList>
            <person name="Kanchanasin P."/>
            <person name="Phongsopitanun W."/>
            <person name="Tanasupawat S."/>
        </authorList>
    </citation>
    <scope>NUCLEOTIDE SEQUENCE</scope>
    <source>
        <strain evidence="2">7R016</strain>
    </source>
</reference>
<evidence type="ECO:0000256" key="1">
    <source>
        <dbReference type="SAM" id="MobiDB-lite"/>
    </source>
</evidence>
<feature type="region of interest" description="Disordered" evidence="1">
    <location>
        <begin position="13"/>
        <end position="44"/>
    </location>
</feature>
<organism evidence="2 3">
    <name type="scientific">Streptomyces spinosisporus</name>
    <dbReference type="NCBI Taxonomy" id="2927582"/>
    <lineage>
        <taxon>Bacteria</taxon>
        <taxon>Bacillati</taxon>
        <taxon>Actinomycetota</taxon>
        <taxon>Actinomycetes</taxon>
        <taxon>Kitasatosporales</taxon>
        <taxon>Streptomycetaceae</taxon>
        <taxon>Streptomyces</taxon>
    </lineage>
</organism>
<dbReference type="EMBL" id="JALDAX010000003">
    <property type="protein sequence ID" value="MCI3240293.1"/>
    <property type="molecule type" value="Genomic_DNA"/>
</dbReference>
<evidence type="ECO:0008006" key="4">
    <source>
        <dbReference type="Google" id="ProtNLM"/>
    </source>
</evidence>
<name>A0ABS9XDX0_9ACTN</name>
<feature type="compositionally biased region" description="Polar residues" evidence="1">
    <location>
        <begin position="21"/>
        <end position="41"/>
    </location>
</feature>
<keyword evidence="3" id="KW-1185">Reference proteome</keyword>
<proteinExistence type="predicted"/>
<dbReference type="RefSeq" id="WP_242709362.1">
    <property type="nucleotide sequence ID" value="NZ_JALDAX010000003.1"/>
</dbReference>
<evidence type="ECO:0000313" key="3">
    <source>
        <dbReference type="Proteomes" id="UP001165270"/>
    </source>
</evidence>
<evidence type="ECO:0000313" key="2">
    <source>
        <dbReference type="EMBL" id="MCI3240293.1"/>
    </source>
</evidence>
<gene>
    <name evidence="2" type="ORF">MQN93_11215</name>
</gene>
<sequence length="227" mass="22972">MPDVGDKVTASLAVSPHAGDTQASLTVTAPDGTTSTPSVSTADGGATWTAPLTYTAAGVWLLHWVVTGTGASAENQQVSVAPTPGAGATGRVYATTTDLANYLRAAPPTGAAGLLADATRMLEARLLAFCRYDVDDDGMPTDEAVAAAIARAVCAQVAWWDEVGDSRGAVGAGYDSVSIGSVSLGRSGTGVSGDDSAARQIAPQVMDELRAPDLHDKLFIGALAVPW</sequence>
<accession>A0ABS9XDX0</accession>
<dbReference type="Proteomes" id="UP001165270">
    <property type="component" value="Unassembled WGS sequence"/>
</dbReference>
<protein>
    <recommendedName>
        <fullName evidence="4">Bacterial Ig-like domain-containing protein</fullName>
    </recommendedName>
</protein>
<comment type="caution">
    <text evidence="2">The sequence shown here is derived from an EMBL/GenBank/DDBJ whole genome shotgun (WGS) entry which is preliminary data.</text>
</comment>